<name>A0ABQ4JYT2_SALAC</name>
<proteinExistence type="predicted"/>
<dbReference type="RefSeq" id="WP_018801511.1">
    <property type="nucleotide sequence ID" value="NZ_BOQM01000058.1"/>
</dbReference>
<keyword evidence="3" id="KW-1185">Reference proteome</keyword>
<dbReference type="EMBL" id="BOQM01000058">
    <property type="protein sequence ID" value="GIM88013.1"/>
    <property type="molecule type" value="Genomic_DNA"/>
</dbReference>
<comment type="caution">
    <text evidence="2">The sequence shown here is derived from an EMBL/GenBank/DDBJ whole genome shotgun (WGS) entry which is preliminary data.</text>
</comment>
<reference evidence="2 3" key="1">
    <citation type="submission" date="2021-03" db="EMBL/GenBank/DDBJ databases">
        <title>Whole genome shotgun sequence of Salinispora arenicola NBRC 105043.</title>
        <authorList>
            <person name="Komaki H."/>
            <person name="Tamura T."/>
        </authorList>
    </citation>
    <scope>NUCLEOTIDE SEQUENCE [LARGE SCALE GENOMIC DNA]</scope>
    <source>
        <strain evidence="2 3">NBRC 105043</strain>
    </source>
</reference>
<feature type="region of interest" description="Disordered" evidence="1">
    <location>
        <begin position="1"/>
        <end position="36"/>
    </location>
</feature>
<accession>A0ABQ4JYT2</accession>
<dbReference type="GeneID" id="93773492"/>
<protein>
    <submittedName>
        <fullName evidence="2">Uncharacterized protein</fullName>
    </submittedName>
</protein>
<gene>
    <name evidence="2" type="ORF">Sar04_47490</name>
</gene>
<sequence>MGIDQSDECYRILQDPKRRQRGRGTSPPAASMPDWFGNNGRSCVQPMLQSNTAVGAANYGGYHIPLVDDLIDRAPLPRLPRTWWRHCGTRLAGRSSPTW</sequence>
<evidence type="ECO:0000313" key="2">
    <source>
        <dbReference type="EMBL" id="GIM88013.1"/>
    </source>
</evidence>
<organism evidence="2 3">
    <name type="scientific">Salinispora arenicola</name>
    <dbReference type="NCBI Taxonomy" id="168697"/>
    <lineage>
        <taxon>Bacteria</taxon>
        <taxon>Bacillati</taxon>
        <taxon>Actinomycetota</taxon>
        <taxon>Actinomycetes</taxon>
        <taxon>Micromonosporales</taxon>
        <taxon>Micromonosporaceae</taxon>
        <taxon>Salinispora</taxon>
    </lineage>
</organism>
<evidence type="ECO:0000256" key="1">
    <source>
        <dbReference type="SAM" id="MobiDB-lite"/>
    </source>
</evidence>
<evidence type="ECO:0000313" key="3">
    <source>
        <dbReference type="Proteomes" id="UP000677457"/>
    </source>
</evidence>
<feature type="compositionally biased region" description="Basic and acidic residues" evidence="1">
    <location>
        <begin position="8"/>
        <end position="17"/>
    </location>
</feature>
<dbReference type="Proteomes" id="UP000677457">
    <property type="component" value="Unassembled WGS sequence"/>
</dbReference>